<keyword evidence="2" id="KW-0472">Membrane</keyword>
<organism evidence="3 4">
    <name type="scientific">Nannocystis punicea</name>
    <dbReference type="NCBI Taxonomy" id="2995304"/>
    <lineage>
        <taxon>Bacteria</taxon>
        <taxon>Pseudomonadati</taxon>
        <taxon>Myxococcota</taxon>
        <taxon>Polyangia</taxon>
        <taxon>Nannocystales</taxon>
        <taxon>Nannocystaceae</taxon>
        <taxon>Nannocystis</taxon>
    </lineage>
</organism>
<feature type="compositionally biased region" description="Pro residues" evidence="1">
    <location>
        <begin position="118"/>
        <end position="127"/>
    </location>
</feature>
<accession>A0ABY7GZQ8</accession>
<keyword evidence="2" id="KW-0812">Transmembrane</keyword>
<reference evidence="3" key="1">
    <citation type="submission" date="2022-11" db="EMBL/GenBank/DDBJ databases">
        <title>Minimal conservation of predation-associated metabolite biosynthetic gene clusters underscores biosynthetic potential of Myxococcota including descriptions for ten novel species: Archangium lansinium sp. nov., Myxococcus landrumus sp. nov., Nannocystis bai.</title>
        <authorList>
            <person name="Ahearne A."/>
            <person name="Stevens C."/>
            <person name="Dowd S."/>
        </authorList>
    </citation>
    <scope>NUCLEOTIDE SEQUENCE</scope>
    <source>
        <strain evidence="3">Fl3</strain>
    </source>
</reference>
<sequence>MLLFTLIGAPDTCPEVLVPVCTELAAGRRLEAAELAARLARDASVAPQDRRFAASLAAGTWIREGSPASRCEAQSLLAAYFADPALPRTSALERHHREVEADKCEKSGAPGSTTSPAASPPPAPPTPALEARSSPAIGTPRWSTPADRPVKTRLVAGRALLGTGVGLAAATVISLSVMSYHLMAAEAITTRVLVEERRMTEQEELEFRRVYGIAEQAKWVALGAGIAGTVTLAAGIPLLMSAKRRARLSPYVRGGAAGVIFSGAF</sequence>
<keyword evidence="4" id="KW-1185">Reference proteome</keyword>
<feature type="compositionally biased region" description="Basic and acidic residues" evidence="1">
    <location>
        <begin position="94"/>
        <end position="106"/>
    </location>
</feature>
<feature type="transmembrane region" description="Helical" evidence="2">
    <location>
        <begin position="159"/>
        <end position="183"/>
    </location>
</feature>
<proteinExistence type="predicted"/>
<feature type="transmembrane region" description="Helical" evidence="2">
    <location>
        <begin position="219"/>
        <end position="240"/>
    </location>
</feature>
<keyword evidence="2" id="KW-1133">Transmembrane helix</keyword>
<dbReference type="EMBL" id="CP114040">
    <property type="protein sequence ID" value="WAS92468.1"/>
    <property type="molecule type" value="Genomic_DNA"/>
</dbReference>
<evidence type="ECO:0000313" key="4">
    <source>
        <dbReference type="Proteomes" id="UP001164459"/>
    </source>
</evidence>
<feature type="compositionally biased region" description="Low complexity" evidence="1">
    <location>
        <begin position="107"/>
        <end position="117"/>
    </location>
</feature>
<feature type="region of interest" description="Disordered" evidence="1">
    <location>
        <begin position="94"/>
        <end position="149"/>
    </location>
</feature>
<protein>
    <submittedName>
        <fullName evidence="3">Uncharacterized protein</fullName>
    </submittedName>
</protein>
<evidence type="ECO:0000256" key="2">
    <source>
        <dbReference type="SAM" id="Phobius"/>
    </source>
</evidence>
<evidence type="ECO:0000313" key="3">
    <source>
        <dbReference type="EMBL" id="WAS92468.1"/>
    </source>
</evidence>
<dbReference type="RefSeq" id="WP_269034816.1">
    <property type="nucleotide sequence ID" value="NZ_CP114040.1"/>
</dbReference>
<dbReference type="Proteomes" id="UP001164459">
    <property type="component" value="Chromosome"/>
</dbReference>
<evidence type="ECO:0000256" key="1">
    <source>
        <dbReference type="SAM" id="MobiDB-lite"/>
    </source>
</evidence>
<name>A0ABY7GZQ8_9BACT</name>
<gene>
    <name evidence="3" type="ORF">O0S08_40330</name>
</gene>